<sequence>MMKRVPVEFVVTTSKGESSLQHMQMPANPGAPLWVLAPNANATKRGSKLDISRISSTSPEIWTMARFDEVHAHNVLLQSIAASFNKSSTFSHLSLTCGNQRILCHDSILTQRLKWFEGTFDGRFQAKAMSSSSERKLTSDTGGRQRHRRAT</sequence>
<dbReference type="EMBL" id="KB446543">
    <property type="protein sequence ID" value="EME40740.1"/>
    <property type="molecule type" value="Genomic_DNA"/>
</dbReference>
<accession>N1PGU1</accession>
<dbReference type="Proteomes" id="UP000016933">
    <property type="component" value="Unassembled WGS sequence"/>
</dbReference>
<evidence type="ECO:0000313" key="2">
    <source>
        <dbReference type="EMBL" id="EME40740.1"/>
    </source>
</evidence>
<organism evidence="2 3">
    <name type="scientific">Dothistroma septosporum (strain NZE10 / CBS 128990)</name>
    <name type="common">Red band needle blight fungus</name>
    <name type="synonym">Mycosphaerella pini</name>
    <dbReference type="NCBI Taxonomy" id="675120"/>
    <lineage>
        <taxon>Eukaryota</taxon>
        <taxon>Fungi</taxon>
        <taxon>Dikarya</taxon>
        <taxon>Ascomycota</taxon>
        <taxon>Pezizomycotina</taxon>
        <taxon>Dothideomycetes</taxon>
        <taxon>Dothideomycetidae</taxon>
        <taxon>Mycosphaerellales</taxon>
        <taxon>Mycosphaerellaceae</taxon>
        <taxon>Dothistroma</taxon>
    </lineage>
</organism>
<reference evidence="3" key="1">
    <citation type="journal article" date="2012" name="PLoS Genet.">
        <title>The genomes of the fungal plant pathogens Cladosporium fulvum and Dothistroma septosporum reveal adaptation to different hosts and lifestyles but also signatures of common ancestry.</title>
        <authorList>
            <person name="de Wit P.J.G.M."/>
            <person name="van der Burgt A."/>
            <person name="Oekmen B."/>
            <person name="Stergiopoulos I."/>
            <person name="Abd-Elsalam K.A."/>
            <person name="Aerts A.L."/>
            <person name="Bahkali A.H."/>
            <person name="Beenen H.G."/>
            <person name="Chettri P."/>
            <person name="Cox M.P."/>
            <person name="Datema E."/>
            <person name="de Vries R.P."/>
            <person name="Dhillon B."/>
            <person name="Ganley A.R."/>
            <person name="Griffiths S.A."/>
            <person name="Guo Y."/>
            <person name="Hamelin R.C."/>
            <person name="Henrissat B."/>
            <person name="Kabir M.S."/>
            <person name="Jashni M.K."/>
            <person name="Kema G."/>
            <person name="Klaubauf S."/>
            <person name="Lapidus A."/>
            <person name="Levasseur A."/>
            <person name="Lindquist E."/>
            <person name="Mehrabi R."/>
            <person name="Ohm R.A."/>
            <person name="Owen T.J."/>
            <person name="Salamov A."/>
            <person name="Schwelm A."/>
            <person name="Schijlen E."/>
            <person name="Sun H."/>
            <person name="van den Burg H.A."/>
            <person name="van Ham R.C.H.J."/>
            <person name="Zhang S."/>
            <person name="Goodwin S.B."/>
            <person name="Grigoriev I.V."/>
            <person name="Collemare J."/>
            <person name="Bradshaw R.E."/>
        </authorList>
    </citation>
    <scope>NUCLEOTIDE SEQUENCE [LARGE SCALE GENOMIC DNA]</scope>
    <source>
        <strain evidence="3">NZE10 / CBS 128990</strain>
    </source>
</reference>
<dbReference type="AlphaFoldDB" id="N1PGU1"/>
<protein>
    <submittedName>
        <fullName evidence="2">Uncharacterized protein</fullName>
    </submittedName>
</protein>
<evidence type="ECO:0000256" key="1">
    <source>
        <dbReference type="SAM" id="MobiDB-lite"/>
    </source>
</evidence>
<evidence type="ECO:0000313" key="3">
    <source>
        <dbReference type="Proteomes" id="UP000016933"/>
    </source>
</evidence>
<reference evidence="2 3" key="2">
    <citation type="journal article" date="2012" name="PLoS Pathog.">
        <title>Diverse lifestyles and strategies of plant pathogenesis encoded in the genomes of eighteen Dothideomycetes fungi.</title>
        <authorList>
            <person name="Ohm R.A."/>
            <person name="Feau N."/>
            <person name="Henrissat B."/>
            <person name="Schoch C.L."/>
            <person name="Horwitz B.A."/>
            <person name="Barry K.W."/>
            <person name="Condon B.J."/>
            <person name="Copeland A.C."/>
            <person name="Dhillon B."/>
            <person name="Glaser F."/>
            <person name="Hesse C.N."/>
            <person name="Kosti I."/>
            <person name="LaButti K."/>
            <person name="Lindquist E.A."/>
            <person name="Lucas S."/>
            <person name="Salamov A.A."/>
            <person name="Bradshaw R.E."/>
            <person name="Ciuffetti L."/>
            <person name="Hamelin R.C."/>
            <person name="Kema G.H.J."/>
            <person name="Lawrence C."/>
            <person name="Scott J.A."/>
            <person name="Spatafora J.W."/>
            <person name="Turgeon B.G."/>
            <person name="de Wit P.J.G.M."/>
            <person name="Zhong S."/>
            <person name="Goodwin S.B."/>
            <person name="Grigoriev I.V."/>
        </authorList>
    </citation>
    <scope>NUCLEOTIDE SEQUENCE [LARGE SCALE GENOMIC DNA]</scope>
    <source>
        <strain evidence="3">NZE10 / CBS 128990</strain>
    </source>
</reference>
<name>N1PGU1_DOTSN</name>
<feature type="region of interest" description="Disordered" evidence="1">
    <location>
        <begin position="131"/>
        <end position="151"/>
    </location>
</feature>
<keyword evidence="3" id="KW-1185">Reference proteome</keyword>
<dbReference type="HOGENOM" id="CLU_1731430_0_0_1"/>
<proteinExistence type="predicted"/>
<gene>
    <name evidence="2" type="ORF">DOTSEDRAFT_74319</name>
</gene>